<dbReference type="EMBL" id="WIXE01020108">
    <property type="protein sequence ID" value="KAK5969484.1"/>
    <property type="molecule type" value="Genomic_DNA"/>
</dbReference>
<dbReference type="Proteomes" id="UP001331761">
    <property type="component" value="Unassembled WGS sequence"/>
</dbReference>
<name>A0AAN8IYP0_TRICO</name>
<reference evidence="1 2" key="1">
    <citation type="submission" date="2019-10" db="EMBL/GenBank/DDBJ databases">
        <title>Assembly and Annotation for the nematode Trichostrongylus colubriformis.</title>
        <authorList>
            <person name="Martin J."/>
        </authorList>
    </citation>
    <scope>NUCLEOTIDE SEQUENCE [LARGE SCALE GENOMIC DNA]</scope>
    <source>
        <strain evidence="1">G859</strain>
        <tissue evidence="1">Whole worm</tissue>
    </source>
</reference>
<comment type="caution">
    <text evidence="1">The sequence shown here is derived from an EMBL/GenBank/DDBJ whole genome shotgun (WGS) entry which is preliminary data.</text>
</comment>
<keyword evidence="2" id="KW-1185">Reference proteome</keyword>
<protein>
    <submittedName>
        <fullName evidence="1">Uncharacterized protein</fullName>
    </submittedName>
</protein>
<sequence length="124" mass="13066">MGPPTTRARAKATNSGVVATQQRIDLVKDGAPQVLLRSPIGGNIRVGGSTTGSGATPGVDVRVARTPAQPGNRVLWPIHVSTVKAPATSTVPFFQTYRPEADSMREARSREMAFNGGRRLEDGG</sequence>
<evidence type="ECO:0000313" key="1">
    <source>
        <dbReference type="EMBL" id="KAK5969484.1"/>
    </source>
</evidence>
<proteinExistence type="predicted"/>
<dbReference type="AlphaFoldDB" id="A0AAN8IYP0"/>
<evidence type="ECO:0000313" key="2">
    <source>
        <dbReference type="Proteomes" id="UP001331761"/>
    </source>
</evidence>
<organism evidence="1 2">
    <name type="scientific">Trichostrongylus colubriformis</name>
    <name type="common">Black scour worm</name>
    <dbReference type="NCBI Taxonomy" id="6319"/>
    <lineage>
        <taxon>Eukaryota</taxon>
        <taxon>Metazoa</taxon>
        <taxon>Ecdysozoa</taxon>
        <taxon>Nematoda</taxon>
        <taxon>Chromadorea</taxon>
        <taxon>Rhabditida</taxon>
        <taxon>Rhabditina</taxon>
        <taxon>Rhabditomorpha</taxon>
        <taxon>Strongyloidea</taxon>
        <taxon>Trichostrongylidae</taxon>
        <taxon>Trichostrongylus</taxon>
    </lineage>
</organism>
<accession>A0AAN8IYP0</accession>
<gene>
    <name evidence="1" type="ORF">GCK32_014488</name>
</gene>